<accession>A0A0P9VIT9</accession>
<dbReference type="PATRIC" id="fig|34065.5.peg.5839"/>
<dbReference type="SUPFAM" id="SSF159594">
    <property type="entry name" value="XCC0632-like"/>
    <property type="match status" value="1"/>
</dbReference>
<dbReference type="InterPro" id="IPR005586">
    <property type="entry name" value="ABC_trans_aux"/>
</dbReference>
<dbReference type="Proteomes" id="UP000050420">
    <property type="component" value="Unassembled WGS sequence"/>
</dbReference>
<dbReference type="Pfam" id="PF03886">
    <property type="entry name" value="ABC_trans_aux"/>
    <property type="match status" value="1"/>
</dbReference>
<evidence type="ECO:0000313" key="2">
    <source>
        <dbReference type="EMBL" id="KPY04211.1"/>
    </source>
</evidence>
<evidence type="ECO:0000313" key="3">
    <source>
        <dbReference type="Proteomes" id="UP000050420"/>
    </source>
</evidence>
<dbReference type="Gene3D" id="3.40.50.10610">
    <property type="entry name" value="ABC-type transport auxiliary lipoprotein component"/>
    <property type="match status" value="1"/>
</dbReference>
<comment type="caution">
    <text evidence="2">The sequence shown here is derived from an EMBL/GenBank/DDBJ whole genome shotgun (WGS) entry which is preliminary data.</text>
</comment>
<keyword evidence="2" id="KW-0449">Lipoprotein</keyword>
<protein>
    <submittedName>
        <fullName evidence="2">Putative lipoprotein</fullName>
    </submittedName>
</protein>
<sequence length="202" mass="22883">MRTIILLVSFGMGLLGCSSAPIHYYTLLGHIPDPPSPLLTPDYQFEMIWVRLPLIVDQPQIVLRQDQGRLEVLENDRWPMPLSEELQEALELLLEKNLGTRNLAGVYKDPLQPVLSIQVDVRLFETRPGSHVLIDAIWSIAYRSADQPRRTLTCASRLKQSVSMNLENAVLAHQRLIEELAGRIANKADAWVKDSTQKCSVY</sequence>
<reference evidence="2 3" key="1">
    <citation type="submission" date="2015-09" db="EMBL/GenBank/DDBJ databases">
        <title>Genome announcement of multiple Pseudomonas syringae strains.</title>
        <authorList>
            <person name="Thakur S."/>
            <person name="Wang P.W."/>
            <person name="Gong Y."/>
            <person name="Weir B.S."/>
            <person name="Guttman D.S."/>
        </authorList>
    </citation>
    <scope>NUCLEOTIDE SEQUENCE [LARGE SCALE GENOMIC DNA]</scope>
    <source>
        <strain evidence="2 3">ICMP4331</strain>
    </source>
</reference>
<name>A0A0P9VIT9_PSEA0</name>
<proteinExistence type="predicted"/>
<dbReference type="AlphaFoldDB" id="A0A0P9VIT9"/>
<dbReference type="PROSITE" id="PS51257">
    <property type="entry name" value="PROKAR_LIPOPROTEIN"/>
    <property type="match status" value="1"/>
</dbReference>
<feature type="domain" description="ABC-type transport auxiliary lipoprotein component" evidence="1">
    <location>
        <begin position="25"/>
        <end position="185"/>
    </location>
</feature>
<organism evidence="2 3">
    <name type="scientific">Pseudomonas amygdali pv. mori</name>
    <dbReference type="NCBI Taxonomy" id="34065"/>
    <lineage>
        <taxon>Bacteria</taxon>
        <taxon>Pseudomonadati</taxon>
        <taxon>Pseudomonadota</taxon>
        <taxon>Gammaproteobacteria</taxon>
        <taxon>Pseudomonadales</taxon>
        <taxon>Pseudomonadaceae</taxon>
        <taxon>Pseudomonas</taxon>
        <taxon>Pseudomonas amygdali</taxon>
    </lineage>
</organism>
<dbReference type="EMBL" id="LJQU01000041">
    <property type="protein sequence ID" value="KPY04211.1"/>
    <property type="molecule type" value="Genomic_DNA"/>
</dbReference>
<gene>
    <name evidence="2" type="ORF">ALO63_04001</name>
</gene>
<evidence type="ECO:0000259" key="1">
    <source>
        <dbReference type="Pfam" id="PF03886"/>
    </source>
</evidence>